<evidence type="ECO:0000256" key="1">
    <source>
        <dbReference type="SAM" id="Phobius"/>
    </source>
</evidence>
<keyword evidence="1" id="KW-0812">Transmembrane</keyword>
<keyword evidence="3" id="KW-1185">Reference proteome</keyword>
<dbReference type="EMBL" id="BAABJJ010000001">
    <property type="protein sequence ID" value="GAA4932451.1"/>
    <property type="molecule type" value="Genomic_DNA"/>
</dbReference>
<feature type="transmembrane region" description="Helical" evidence="1">
    <location>
        <begin position="6"/>
        <end position="26"/>
    </location>
</feature>
<keyword evidence="1" id="KW-1133">Transmembrane helix</keyword>
<evidence type="ECO:0000313" key="3">
    <source>
        <dbReference type="Proteomes" id="UP001501302"/>
    </source>
</evidence>
<name>A0ABP9GF78_9FLAO</name>
<evidence type="ECO:0000313" key="2">
    <source>
        <dbReference type="EMBL" id="GAA4932451.1"/>
    </source>
</evidence>
<keyword evidence="1" id="KW-0472">Membrane</keyword>
<dbReference type="Proteomes" id="UP001501302">
    <property type="component" value="Unassembled WGS sequence"/>
</dbReference>
<gene>
    <name evidence="2" type="ORF">GCM10023314_00950</name>
</gene>
<proteinExistence type="predicted"/>
<comment type="caution">
    <text evidence="2">The sequence shown here is derived from an EMBL/GenBank/DDBJ whole genome shotgun (WGS) entry which is preliminary data.</text>
</comment>
<protein>
    <submittedName>
        <fullName evidence="2">Uncharacterized protein</fullName>
    </submittedName>
</protein>
<reference evidence="3" key="1">
    <citation type="journal article" date="2019" name="Int. J. Syst. Evol. Microbiol.">
        <title>The Global Catalogue of Microorganisms (GCM) 10K type strain sequencing project: providing services to taxonomists for standard genome sequencing and annotation.</title>
        <authorList>
            <consortium name="The Broad Institute Genomics Platform"/>
            <consortium name="The Broad Institute Genome Sequencing Center for Infectious Disease"/>
            <person name="Wu L."/>
            <person name="Ma J."/>
        </authorList>
    </citation>
    <scope>NUCLEOTIDE SEQUENCE [LARGE SCALE GENOMIC DNA]</scope>
    <source>
        <strain evidence="3">JCM 18285</strain>
    </source>
</reference>
<sequence>MDLDFFSLLIYLLIVVSVAFVVKAYLDTQTIKENTYKNYLLLQEQFVLEKSKSKVNIEKLQLADNLYGLLFKRLFKITKEFLLLQKLIFDKQS</sequence>
<accession>A0ABP9GF78</accession>
<organism evidence="2 3">
    <name type="scientific">Algibacter agarivorans</name>
    <dbReference type="NCBI Taxonomy" id="1109741"/>
    <lineage>
        <taxon>Bacteria</taxon>
        <taxon>Pseudomonadati</taxon>
        <taxon>Bacteroidota</taxon>
        <taxon>Flavobacteriia</taxon>
        <taxon>Flavobacteriales</taxon>
        <taxon>Flavobacteriaceae</taxon>
        <taxon>Algibacter</taxon>
    </lineage>
</organism>